<protein>
    <submittedName>
        <fullName evidence="5">MoxR family ATPase</fullName>
    </submittedName>
</protein>
<comment type="caution">
    <text evidence="5">The sequence shown here is derived from an EMBL/GenBank/DDBJ whole genome shotgun (WGS) entry which is preliminary data.</text>
</comment>
<evidence type="ECO:0000313" key="6">
    <source>
        <dbReference type="Proteomes" id="UP000661691"/>
    </source>
</evidence>
<evidence type="ECO:0000256" key="2">
    <source>
        <dbReference type="ARBA" id="ARBA00022840"/>
    </source>
</evidence>
<dbReference type="EMBL" id="JACXAH010000013">
    <property type="protein sequence ID" value="MBD1372662.1"/>
    <property type="molecule type" value="Genomic_DNA"/>
</dbReference>
<dbReference type="Pfam" id="PF17863">
    <property type="entry name" value="AAA_lid_2"/>
    <property type="match status" value="1"/>
</dbReference>
<dbReference type="InterPro" id="IPR011703">
    <property type="entry name" value="ATPase_AAA-3"/>
</dbReference>
<dbReference type="Gene3D" id="1.10.8.80">
    <property type="entry name" value="Magnesium chelatase subunit I, C-Terminal domain"/>
    <property type="match status" value="1"/>
</dbReference>
<evidence type="ECO:0000256" key="1">
    <source>
        <dbReference type="ARBA" id="ARBA00022741"/>
    </source>
</evidence>
<dbReference type="SMART" id="SM00382">
    <property type="entry name" value="AAA"/>
    <property type="match status" value="1"/>
</dbReference>
<dbReference type="InterPro" id="IPR003593">
    <property type="entry name" value="AAA+_ATPase"/>
</dbReference>
<reference evidence="5" key="1">
    <citation type="submission" date="2020-09" db="EMBL/GenBank/DDBJ databases">
        <title>A novel bacterium of genus Hazenella, isolated from South China Sea.</title>
        <authorList>
            <person name="Huang H."/>
            <person name="Mo K."/>
            <person name="Hu Y."/>
        </authorList>
    </citation>
    <scope>NUCLEOTIDE SEQUENCE</scope>
    <source>
        <strain evidence="5">IB182357</strain>
    </source>
</reference>
<dbReference type="InterPro" id="IPR027417">
    <property type="entry name" value="P-loop_NTPase"/>
</dbReference>
<dbReference type="Proteomes" id="UP000661691">
    <property type="component" value="Unassembled WGS sequence"/>
</dbReference>
<dbReference type="PANTHER" id="PTHR42759:SF1">
    <property type="entry name" value="MAGNESIUM-CHELATASE SUBUNIT CHLD"/>
    <property type="match status" value="1"/>
</dbReference>
<keyword evidence="6" id="KW-1185">Reference proteome</keyword>
<dbReference type="CDD" id="cd00009">
    <property type="entry name" value="AAA"/>
    <property type="match status" value="1"/>
</dbReference>
<dbReference type="AlphaFoldDB" id="A0A926RUK0"/>
<name>A0A926RUK0_9BACL</name>
<dbReference type="GO" id="GO:0005524">
    <property type="term" value="F:ATP binding"/>
    <property type="evidence" value="ECO:0007669"/>
    <property type="project" value="UniProtKB-KW"/>
</dbReference>
<dbReference type="SUPFAM" id="SSF52540">
    <property type="entry name" value="P-loop containing nucleoside triphosphate hydrolases"/>
    <property type="match status" value="1"/>
</dbReference>
<keyword evidence="2" id="KW-0067">ATP-binding</keyword>
<dbReference type="PANTHER" id="PTHR42759">
    <property type="entry name" value="MOXR FAMILY PROTEIN"/>
    <property type="match status" value="1"/>
</dbReference>
<dbReference type="Gene3D" id="3.40.50.300">
    <property type="entry name" value="P-loop containing nucleotide triphosphate hydrolases"/>
    <property type="match status" value="1"/>
</dbReference>
<dbReference type="RefSeq" id="WP_191142076.1">
    <property type="nucleotide sequence ID" value="NZ_JACXAH010000013.1"/>
</dbReference>
<dbReference type="FunFam" id="3.40.50.300:FF:000640">
    <property type="entry name" value="MoxR family ATPase"/>
    <property type="match status" value="1"/>
</dbReference>
<dbReference type="PIRSF" id="PIRSF002849">
    <property type="entry name" value="AAA_ATPase_chaperone_MoxR_prd"/>
    <property type="match status" value="1"/>
</dbReference>
<dbReference type="InterPro" id="IPR050764">
    <property type="entry name" value="CbbQ/NirQ/NorQ/GpvN"/>
</dbReference>
<gene>
    <name evidence="5" type="ORF">IC620_09875</name>
</gene>
<dbReference type="Pfam" id="PF07726">
    <property type="entry name" value="AAA_3"/>
    <property type="match status" value="1"/>
</dbReference>
<comment type="similarity">
    <text evidence="3">Belongs to the MoxR family.</text>
</comment>
<evidence type="ECO:0000313" key="5">
    <source>
        <dbReference type="EMBL" id="MBD1372662.1"/>
    </source>
</evidence>
<organism evidence="5 6">
    <name type="scientific">Polycladospora coralii</name>
    <dbReference type="NCBI Taxonomy" id="2771432"/>
    <lineage>
        <taxon>Bacteria</taxon>
        <taxon>Bacillati</taxon>
        <taxon>Bacillota</taxon>
        <taxon>Bacilli</taxon>
        <taxon>Bacillales</taxon>
        <taxon>Thermoactinomycetaceae</taxon>
        <taxon>Polycladospora</taxon>
    </lineage>
</organism>
<evidence type="ECO:0000259" key="4">
    <source>
        <dbReference type="SMART" id="SM00382"/>
    </source>
</evidence>
<sequence>MTQTTAWKESWKKQVATIEEVKASIGQVIVGQENVVEQVLIAMLAGGHALLEGVPGLGKTLLVRTIARCLDLTFSRVQFTPDLMPADIIGTQMLTKDEQGRDVFSYHKGPIFGNLILADEINRATPKTQSALLEAMQEHTVTAGGQTRALPRPFFVLATQNPLEMEGTYILPEAQLDRFLLKIRVDFPTEANLKEIVLRSPEAFASELKPIADGNTLIQMKKNVQEVLIAEELVDFIVKIIWLSHPLHTQAPAKIQRYVMAGAGPRGVQALVQAAKARAFLAHRFNVAQEDVLAVAPAVLRHRIIRNFEAEATGVSTDDLIADLIHDLTKDQTVKQ</sequence>
<accession>A0A926RUK0</accession>
<proteinExistence type="inferred from homology"/>
<dbReference type="GO" id="GO:0016887">
    <property type="term" value="F:ATP hydrolysis activity"/>
    <property type="evidence" value="ECO:0007669"/>
    <property type="project" value="InterPro"/>
</dbReference>
<dbReference type="InterPro" id="IPR041628">
    <property type="entry name" value="ChlI/MoxR_AAA_lid"/>
</dbReference>
<evidence type="ECO:0000256" key="3">
    <source>
        <dbReference type="ARBA" id="ARBA00061607"/>
    </source>
</evidence>
<keyword evidence="1" id="KW-0547">Nucleotide-binding</keyword>
<feature type="domain" description="AAA+ ATPase" evidence="4">
    <location>
        <begin position="45"/>
        <end position="195"/>
    </location>
</feature>